<evidence type="ECO:0000256" key="8">
    <source>
        <dbReference type="ARBA" id="ARBA00022975"/>
    </source>
</evidence>
<evidence type="ECO:0000256" key="1">
    <source>
        <dbReference type="ARBA" id="ARBA00005171"/>
    </source>
</evidence>
<gene>
    <name evidence="11" type="ORF">GCM10009850_051760</name>
</gene>
<keyword evidence="5" id="KW-0547">Nucleotide-binding</keyword>
<evidence type="ECO:0000313" key="12">
    <source>
        <dbReference type="Proteomes" id="UP001499843"/>
    </source>
</evidence>
<organism evidence="11 12">
    <name type="scientific">Nonomuraea monospora</name>
    <dbReference type="NCBI Taxonomy" id="568818"/>
    <lineage>
        <taxon>Bacteria</taxon>
        <taxon>Bacillati</taxon>
        <taxon>Actinomycetota</taxon>
        <taxon>Actinomycetes</taxon>
        <taxon>Streptosporangiales</taxon>
        <taxon>Streptosporangiaceae</taxon>
        <taxon>Nonomuraea</taxon>
    </lineage>
</organism>
<keyword evidence="7" id="KW-0315">Glutamine amidotransferase</keyword>
<evidence type="ECO:0000256" key="3">
    <source>
        <dbReference type="ARBA" id="ARBA00012291"/>
    </source>
</evidence>
<dbReference type="InterPro" id="IPR029062">
    <property type="entry name" value="Class_I_gatase-like"/>
</dbReference>
<feature type="domain" description="Glutamine amidotransferase" evidence="10">
    <location>
        <begin position="29"/>
        <end position="120"/>
    </location>
</feature>
<dbReference type="NCBIfam" id="NF004836">
    <property type="entry name" value="PRK06186.1"/>
    <property type="match status" value="1"/>
</dbReference>
<keyword evidence="12" id="KW-1185">Reference proteome</keyword>
<evidence type="ECO:0000256" key="9">
    <source>
        <dbReference type="ARBA" id="ARBA00047781"/>
    </source>
</evidence>
<evidence type="ECO:0000259" key="10">
    <source>
        <dbReference type="Pfam" id="PF00117"/>
    </source>
</evidence>
<comment type="pathway">
    <text evidence="1">Pyrimidine metabolism; CTP biosynthesis via de novo pathway; CTP from UDP: step 2/2.</text>
</comment>
<dbReference type="SUPFAM" id="SSF52317">
    <property type="entry name" value="Class I glutamine amidotransferase-like"/>
    <property type="match status" value="1"/>
</dbReference>
<keyword evidence="6" id="KW-0067">ATP-binding</keyword>
<reference evidence="11 12" key="1">
    <citation type="journal article" date="2019" name="Int. J. Syst. Evol. Microbiol.">
        <title>The Global Catalogue of Microorganisms (GCM) 10K type strain sequencing project: providing services to taxonomists for standard genome sequencing and annotation.</title>
        <authorList>
            <consortium name="The Broad Institute Genomics Platform"/>
            <consortium name="The Broad Institute Genome Sequencing Center for Infectious Disease"/>
            <person name="Wu L."/>
            <person name="Ma J."/>
        </authorList>
    </citation>
    <scope>NUCLEOTIDE SEQUENCE [LARGE SCALE GENOMIC DNA]</scope>
    <source>
        <strain evidence="11 12">JCM 16114</strain>
    </source>
</reference>
<name>A0ABN3CKJ5_9ACTN</name>
<evidence type="ECO:0000256" key="6">
    <source>
        <dbReference type="ARBA" id="ARBA00022840"/>
    </source>
</evidence>
<dbReference type="Proteomes" id="UP001499843">
    <property type="component" value="Unassembled WGS sequence"/>
</dbReference>
<keyword evidence="4" id="KW-0436">Ligase</keyword>
<dbReference type="InterPro" id="IPR017926">
    <property type="entry name" value="GATASE"/>
</dbReference>
<accession>A0ABN3CKJ5</accession>
<evidence type="ECO:0000256" key="7">
    <source>
        <dbReference type="ARBA" id="ARBA00022962"/>
    </source>
</evidence>
<dbReference type="EC" id="6.3.4.2" evidence="3"/>
<sequence length="234" mass="24671">MARMTDTLRVAVIGDHDPAFPPHPATDDALRHSADRLGVEVDVRWLATEPLERDLARVAAADVLWCAPGSPYQSLAGALAALRLGRENGVPTLGTCGGLQHMVIEYARNVLGFAEAGHAEYDPYASTLFVSELACSLAGRTMPVTLAKGSRAAALYGATGAEEEYYCDFGLDPAHRDTLHDGGLLVTGVDGDGDARVLELPGHPFYLATLYVPQTRSAPGSPHPLVTGLLSAAL</sequence>
<evidence type="ECO:0000256" key="5">
    <source>
        <dbReference type="ARBA" id="ARBA00022741"/>
    </source>
</evidence>
<comment type="catalytic activity">
    <reaction evidence="9">
        <text>UTP + L-glutamine + ATP + H2O = CTP + L-glutamate + ADP + phosphate + 2 H(+)</text>
        <dbReference type="Rhea" id="RHEA:26426"/>
        <dbReference type="ChEBI" id="CHEBI:15377"/>
        <dbReference type="ChEBI" id="CHEBI:15378"/>
        <dbReference type="ChEBI" id="CHEBI:29985"/>
        <dbReference type="ChEBI" id="CHEBI:30616"/>
        <dbReference type="ChEBI" id="CHEBI:37563"/>
        <dbReference type="ChEBI" id="CHEBI:43474"/>
        <dbReference type="ChEBI" id="CHEBI:46398"/>
        <dbReference type="ChEBI" id="CHEBI:58359"/>
        <dbReference type="ChEBI" id="CHEBI:456216"/>
        <dbReference type="EC" id="6.3.4.2"/>
    </reaction>
</comment>
<evidence type="ECO:0000313" key="11">
    <source>
        <dbReference type="EMBL" id="GAA2209717.1"/>
    </source>
</evidence>
<evidence type="ECO:0000256" key="4">
    <source>
        <dbReference type="ARBA" id="ARBA00022598"/>
    </source>
</evidence>
<dbReference type="PANTHER" id="PTHR11550:SF0">
    <property type="entry name" value="CTP SYNTHASE-RELATED"/>
    <property type="match status" value="1"/>
</dbReference>
<proteinExistence type="inferred from homology"/>
<dbReference type="Gene3D" id="3.40.50.880">
    <property type="match status" value="1"/>
</dbReference>
<keyword evidence="8" id="KW-0665">Pyrimidine biosynthesis</keyword>
<dbReference type="Pfam" id="PF00117">
    <property type="entry name" value="GATase"/>
    <property type="match status" value="1"/>
</dbReference>
<comment type="caution">
    <text evidence="11">The sequence shown here is derived from an EMBL/GenBank/DDBJ whole genome shotgun (WGS) entry which is preliminary data.</text>
</comment>
<dbReference type="EMBL" id="BAAAQX010000013">
    <property type="protein sequence ID" value="GAA2209717.1"/>
    <property type="molecule type" value="Genomic_DNA"/>
</dbReference>
<comment type="similarity">
    <text evidence="2">Belongs to the CTP synthase family.</text>
</comment>
<evidence type="ECO:0000256" key="2">
    <source>
        <dbReference type="ARBA" id="ARBA00007533"/>
    </source>
</evidence>
<protein>
    <recommendedName>
        <fullName evidence="3">CTP synthase (glutamine hydrolyzing)</fullName>
        <ecNumber evidence="3">6.3.4.2</ecNumber>
    </recommendedName>
</protein>
<dbReference type="InterPro" id="IPR004468">
    <property type="entry name" value="CTP_synthase"/>
</dbReference>
<dbReference type="PANTHER" id="PTHR11550">
    <property type="entry name" value="CTP SYNTHASE"/>
    <property type="match status" value="1"/>
</dbReference>